<dbReference type="GeneID" id="108732780"/>
<dbReference type="GO" id="GO:0072659">
    <property type="term" value="P:protein localization to plasma membrane"/>
    <property type="evidence" value="ECO:0007669"/>
    <property type="project" value="TreeGrafter"/>
</dbReference>
<organism evidence="1 2">
    <name type="scientific">Agrilus planipennis</name>
    <name type="common">Emerald ash borer</name>
    <name type="synonym">Agrilus marcopoli</name>
    <dbReference type="NCBI Taxonomy" id="224129"/>
    <lineage>
        <taxon>Eukaryota</taxon>
        <taxon>Metazoa</taxon>
        <taxon>Ecdysozoa</taxon>
        <taxon>Arthropoda</taxon>
        <taxon>Hexapoda</taxon>
        <taxon>Insecta</taxon>
        <taxon>Pterygota</taxon>
        <taxon>Neoptera</taxon>
        <taxon>Endopterygota</taxon>
        <taxon>Coleoptera</taxon>
        <taxon>Polyphaga</taxon>
        <taxon>Elateriformia</taxon>
        <taxon>Buprestoidea</taxon>
        <taxon>Buprestidae</taxon>
        <taxon>Agrilinae</taxon>
        <taxon>Agrilus</taxon>
    </lineage>
</organism>
<keyword evidence="1" id="KW-1185">Reference proteome</keyword>
<dbReference type="Proteomes" id="UP000192223">
    <property type="component" value="Unplaced"/>
</dbReference>
<dbReference type="KEGG" id="apln:108732780"/>
<proteinExistence type="predicted"/>
<gene>
    <name evidence="2" type="primary">LOC108732780</name>
</gene>
<sequence>MTHFLQSELPPDDSESKILQKRPSIPVTSTIDIFSTSSVLIQKDIGKLKLKKSKRLLCLVCKNPPKYTSGEMELRLQRLQRLCLSHVRDAYRLHLLRLQGLELIQEFLQRARVNDLTIQHIKPLVWCAVSCLHHFYIRSSFKRGITPWIRRRQAKRATTIFEKVLQFLEMHRHIVIESALTFLTEGQVWYDEYITSETLKSLFDTSEQYEKGLQIILDNCLSLLPNAVVYADQILSTLTYTIKNHIWLELSDDLIERILNIYLISLNPENEENYLYAPMKECLESFVKVVLERISSTEHMKILSELIKWLMANNLRHELVLEFGNLIEHAAKAHSITFYYETLVEDVLLLVFKLIASETRSYSLLGNRIFQCLMDRGKNRSYFDTPKIFFRDIKYDIEVKECKSCDAYFIRRFRETIHDTFMRAVKNHGSYRLNLENVYRSICILIVEVPAGSTAATVVCLAMACQEYAISGVDLDMSYTNQIHATVISILSLVCWVNSADVFYDYLYSIMEKRAAEAPQLNPPLRNTYEYAEHHVQWLKLDLFFEDWEVRYGLWKRFKKSEKKRSTLSKLTRTGSSSLSLID</sequence>
<protein>
    <submittedName>
        <fullName evidence="2">Uncharacterized protein LOC108732780</fullName>
    </submittedName>
</protein>
<dbReference type="GO" id="GO:0005886">
    <property type="term" value="C:plasma membrane"/>
    <property type="evidence" value="ECO:0007669"/>
    <property type="project" value="TreeGrafter"/>
</dbReference>
<reference evidence="2" key="1">
    <citation type="submission" date="2025-08" db="UniProtKB">
        <authorList>
            <consortium name="RefSeq"/>
        </authorList>
    </citation>
    <scope>IDENTIFICATION</scope>
    <source>
        <tissue evidence="2">Entire body</tissue>
    </source>
</reference>
<dbReference type="OrthoDB" id="7765283at2759"/>
<dbReference type="AlphaFoldDB" id="A0A7F5R8W4"/>
<evidence type="ECO:0000313" key="2">
    <source>
        <dbReference type="RefSeq" id="XP_025832404.1"/>
    </source>
</evidence>
<accession>A0A7F5R8W4</accession>
<evidence type="ECO:0000313" key="1">
    <source>
        <dbReference type="Proteomes" id="UP000192223"/>
    </source>
</evidence>
<dbReference type="RefSeq" id="XP_025832404.1">
    <property type="nucleotide sequence ID" value="XM_025976619.1"/>
</dbReference>
<name>A0A7F5R8W4_AGRPL</name>
<dbReference type="InParanoid" id="A0A7F5R8W4"/>
<dbReference type="PANTHER" id="PTHR12444:SF9">
    <property type="entry name" value="AGAP013133-PA"/>
    <property type="match status" value="1"/>
</dbReference>
<dbReference type="PANTHER" id="PTHR12444">
    <property type="entry name" value="PROTEIN EFR3 HOMOLOG CMP44E"/>
    <property type="match status" value="1"/>
</dbReference>
<dbReference type="InterPro" id="IPR051851">
    <property type="entry name" value="EFR3_Homologs"/>
</dbReference>